<gene>
    <name evidence="1" type="ORF">MM171A00097_0030</name>
    <name evidence="2" type="ORF">MM171B00933_0003</name>
</gene>
<evidence type="ECO:0000313" key="2">
    <source>
        <dbReference type="EMBL" id="QJB03019.1"/>
    </source>
</evidence>
<evidence type="ECO:0000313" key="1">
    <source>
        <dbReference type="EMBL" id="QJA43383.1"/>
    </source>
</evidence>
<organism evidence="1">
    <name type="scientific">viral metagenome</name>
    <dbReference type="NCBI Taxonomy" id="1070528"/>
    <lineage>
        <taxon>unclassified sequences</taxon>
        <taxon>metagenomes</taxon>
        <taxon>organismal metagenomes</taxon>
    </lineage>
</organism>
<sequence>MRPTDNRIDFVVTLANGDKVDVAYYPDFINHLEFRGNISETGYRSEFPFPYEDRPSLDEVKELARGLAQELYDKNPAKHGTMKTLF</sequence>
<name>A0A6H1Z663_9ZZZZ</name>
<accession>A0A6H1Z663</accession>
<dbReference type="EMBL" id="MT143710">
    <property type="protein sequence ID" value="QJA43383.1"/>
    <property type="molecule type" value="Genomic_DNA"/>
</dbReference>
<reference evidence="1" key="1">
    <citation type="submission" date="2020-03" db="EMBL/GenBank/DDBJ databases">
        <title>The deep terrestrial virosphere.</title>
        <authorList>
            <person name="Holmfeldt K."/>
            <person name="Nilsson E."/>
            <person name="Simone D."/>
            <person name="Lopez-Fernandez M."/>
            <person name="Wu X."/>
            <person name="de Brujin I."/>
            <person name="Lundin D."/>
            <person name="Andersson A."/>
            <person name="Bertilsson S."/>
            <person name="Dopson M."/>
        </authorList>
    </citation>
    <scope>NUCLEOTIDE SEQUENCE</scope>
    <source>
        <strain evidence="1">MM171A00097</strain>
        <strain evidence="2">MM171B00933</strain>
    </source>
</reference>
<dbReference type="EMBL" id="MT143821">
    <property type="protein sequence ID" value="QJB03019.1"/>
    <property type="molecule type" value="Genomic_DNA"/>
</dbReference>
<proteinExistence type="predicted"/>
<protein>
    <submittedName>
        <fullName evidence="1">Uncharacterized protein</fullName>
    </submittedName>
</protein>
<dbReference type="AlphaFoldDB" id="A0A6H1Z663"/>